<name>A0A1E5GD98_9ENTE</name>
<protein>
    <submittedName>
        <fullName evidence="5">Uncharacterized protein</fullName>
    </submittedName>
</protein>
<evidence type="ECO:0000313" key="6">
    <source>
        <dbReference type="Proteomes" id="UP000095094"/>
    </source>
</evidence>
<dbReference type="RefSeq" id="WP_069664440.1">
    <property type="nucleotide sequence ID" value="NZ_JBHUJJ010000001.1"/>
</dbReference>
<keyword evidence="1" id="KW-0812">Transmembrane</keyword>
<feature type="transmembrane region" description="Helical" evidence="1">
    <location>
        <begin position="308"/>
        <end position="329"/>
    </location>
</feature>
<dbReference type="Proteomes" id="UP000095094">
    <property type="component" value="Unassembled WGS sequence"/>
</dbReference>
<evidence type="ECO:0000256" key="2">
    <source>
        <dbReference type="SAM" id="SignalP"/>
    </source>
</evidence>
<feature type="chain" id="PRO_5009177315" evidence="2">
    <location>
        <begin position="27"/>
        <end position="354"/>
    </location>
</feature>
<feature type="signal peptide" evidence="2">
    <location>
        <begin position="1"/>
        <end position="26"/>
    </location>
</feature>
<keyword evidence="1" id="KW-0472">Membrane</keyword>
<reference evidence="6" key="1">
    <citation type="submission" date="2016-09" db="EMBL/GenBank/DDBJ databases">
        <authorList>
            <person name="Gulvik C.A."/>
        </authorList>
    </citation>
    <scope>NUCLEOTIDE SEQUENCE [LARGE SCALE GENOMIC DNA]</scope>
    <source>
        <strain evidence="6">LMG 8895</strain>
    </source>
</reference>
<evidence type="ECO:0000259" key="4">
    <source>
        <dbReference type="Pfam" id="PF11797"/>
    </source>
</evidence>
<evidence type="ECO:0000259" key="3">
    <source>
        <dbReference type="Pfam" id="PF06030"/>
    </source>
</evidence>
<dbReference type="Pfam" id="PF11797">
    <property type="entry name" value="WxLIP_HBD"/>
    <property type="match status" value="1"/>
</dbReference>
<feature type="domain" description="WxL Interacting Protein host binding" evidence="4">
    <location>
        <begin position="162"/>
        <end position="297"/>
    </location>
</feature>
<evidence type="ECO:0000313" key="5">
    <source>
        <dbReference type="EMBL" id="OEG10659.1"/>
    </source>
</evidence>
<dbReference type="PATRIC" id="fig|332950.4.peg.4082"/>
<evidence type="ECO:0000256" key="1">
    <source>
        <dbReference type="SAM" id="Phobius"/>
    </source>
</evidence>
<feature type="domain" description="WxL Interacting Protein peptidoglycan binding" evidence="3">
    <location>
        <begin position="35"/>
        <end position="153"/>
    </location>
</feature>
<comment type="caution">
    <text evidence="5">The sequence shown here is derived from an EMBL/GenBank/DDBJ whole genome shotgun (WGS) entry which is preliminary data.</text>
</comment>
<dbReference type="AlphaFoldDB" id="A0A1E5GD98"/>
<dbReference type="OrthoDB" id="2148359at2"/>
<dbReference type="InterPro" id="IPR021759">
    <property type="entry name" value="WxLIP_HBD"/>
</dbReference>
<keyword evidence="2" id="KW-0732">Signal</keyword>
<keyword evidence="1" id="KW-1133">Transmembrane helix</keyword>
<accession>A0A1E5GD98</accession>
<dbReference type="InterPro" id="IPR010317">
    <property type="entry name" value="WxLIP_PGBD"/>
</dbReference>
<sequence>MKTNKFICLALLAGLFMFLFPTYSMAEDSGETLGYAVTAVPSGKQIDTTKTYFYIQTTPGEEQELVVKVKSTQKDPVKIKVRIEDAFTGDKGTLEYTADKKLLDSTLTDPLSSIVKVENPSITVEDFEEVEAKFTLTPPKESYPGVKMGVLVFELDEEDDSVVGNGFAYRIGFIASETGEDYENSQTLNLLDAKSEIVRGKKMILATLQNPEPKVLSRLAMTADLKNVKTGKIVKQVQGEKYVLAPNSRFNFEMDWGTSDIVAGTYMLSIVAKSPYSDWKFEKEFTITGDQASSMNEQSAFKIITPTWIKVVTIICLIVMVSVTGMLLVRRKKMEAEWERRRKRRKRKKKKEGK</sequence>
<keyword evidence="6" id="KW-1185">Reference proteome</keyword>
<proteinExistence type="predicted"/>
<gene>
    <name evidence="5" type="ORF">BCR25_09360</name>
</gene>
<dbReference type="Pfam" id="PF06030">
    <property type="entry name" value="WxLIP_PGBD"/>
    <property type="match status" value="1"/>
</dbReference>
<organism evidence="5 6">
    <name type="scientific">Enterococcus termitis</name>
    <dbReference type="NCBI Taxonomy" id="332950"/>
    <lineage>
        <taxon>Bacteria</taxon>
        <taxon>Bacillati</taxon>
        <taxon>Bacillota</taxon>
        <taxon>Bacilli</taxon>
        <taxon>Lactobacillales</taxon>
        <taxon>Enterococcaceae</taxon>
        <taxon>Enterococcus</taxon>
    </lineage>
</organism>
<dbReference type="EMBL" id="MIJY01000043">
    <property type="protein sequence ID" value="OEG10659.1"/>
    <property type="molecule type" value="Genomic_DNA"/>
</dbReference>